<dbReference type="eggNOG" id="COG3107">
    <property type="taxonomic scope" value="Bacteria"/>
</dbReference>
<dbReference type="GO" id="GO:0009252">
    <property type="term" value="P:peptidoglycan biosynthetic process"/>
    <property type="evidence" value="ECO:0007669"/>
    <property type="project" value="TreeGrafter"/>
</dbReference>
<dbReference type="PROSITE" id="PS51257">
    <property type="entry name" value="PROKAR_LIPOPROTEIN"/>
    <property type="match status" value="1"/>
</dbReference>
<dbReference type="Gene3D" id="3.40.50.2300">
    <property type="match status" value="2"/>
</dbReference>
<gene>
    <name evidence="4" type="ORF">HRUBRA_02195</name>
</gene>
<dbReference type="CDD" id="cd06339">
    <property type="entry name" value="PBP1_YraM_LppC_lipoprotein-like"/>
    <property type="match status" value="1"/>
</dbReference>
<evidence type="ECO:0000256" key="3">
    <source>
        <dbReference type="SAM" id="SignalP"/>
    </source>
</evidence>
<organism evidence="4 5">
    <name type="scientific">Pseudohaliea rubra DSM 19751</name>
    <dbReference type="NCBI Taxonomy" id="1265313"/>
    <lineage>
        <taxon>Bacteria</taxon>
        <taxon>Pseudomonadati</taxon>
        <taxon>Pseudomonadota</taxon>
        <taxon>Gammaproteobacteria</taxon>
        <taxon>Cellvibrionales</taxon>
        <taxon>Halieaceae</taxon>
        <taxon>Pseudohaliea</taxon>
    </lineage>
</organism>
<dbReference type="Pfam" id="PF04348">
    <property type="entry name" value="LppC"/>
    <property type="match status" value="1"/>
</dbReference>
<dbReference type="AlphaFoldDB" id="A0A095VP45"/>
<comment type="caution">
    <text evidence="4">The sequence shown here is derived from an EMBL/GenBank/DDBJ whole genome shotgun (WGS) entry which is preliminary data.</text>
</comment>
<dbReference type="PANTHER" id="PTHR38038">
    <property type="entry name" value="PENICILLIN-BINDING PROTEIN ACTIVATOR LPOA"/>
    <property type="match status" value="1"/>
</dbReference>
<keyword evidence="1" id="KW-0472">Membrane</keyword>
<dbReference type="InterPro" id="IPR007443">
    <property type="entry name" value="LpoA"/>
</dbReference>
<sequence length="584" mass="61189">MTADIRPAARWLALATCLALAACGTQPTSRTPQPAPTPESGADRGLTPLPGSDKSPLADLFAPAMAALDRGDWLSAQLALPKAADGAPPDAEFEAWTALIAARTAYLRGDLEGLEEALGAAAWPTASRDLRRQRLALERRQALLNRDHLASARLADRALTLYPTEDPAHSALARALWRDLHFLDDEALAAAARNASPSFRGWLARLEVTRGERAEADWQRRYPDHPAAAIPLPAATAAPPRHIALLLPLSGRLAAAASAVRNGFLAAHFAEGSERPALSIIDTTRFPGAAAAYEAAVAEGAELVVGPLTKTAVAEVLAQPQLPVPVLALNHGSELTSEAGLQFALAPEDEAREIARRALGAGHRRALLLRPAGQWGDKVAAALGEAFTAGGGTIAASASFASRESHSDAIERALQLDQSAARGAAVRRLLDRATVLAGRRRQDLDVVFMLAPATETAKSLKPLIAYHYAGDLPAYATSAANSAEVTSGDRDLSGLQLVELPWFLGERADLRAAIADAGLRGAGLSRLQALGADAQQLALRYGELAPGGPLVLHGATGKLTVNSRGEIERGLPLATFGRGGLRSD</sequence>
<evidence type="ECO:0000313" key="4">
    <source>
        <dbReference type="EMBL" id="KGE03247.1"/>
    </source>
</evidence>
<protein>
    <submittedName>
        <fullName evidence="4">LppC putative lipoprotein</fullName>
    </submittedName>
</protein>
<keyword evidence="3" id="KW-0732">Signal</keyword>
<dbReference type="Gene3D" id="1.25.40.650">
    <property type="match status" value="1"/>
</dbReference>
<accession>A0A095VP45</accession>
<proteinExistence type="predicted"/>
<dbReference type="EMBL" id="AUVB01000062">
    <property type="protein sequence ID" value="KGE03247.1"/>
    <property type="molecule type" value="Genomic_DNA"/>
</dbReference>
<dbReference type="STRING" id="1265313.HRUBRA_02195"/>
<evidence type="ECO:0000313" key="5">
    <source>
        <dbReference type="Proteomes" id="UP000029640"/>
    </source>
</evidence>
<evidence type="ECO:0000256" key="1">
    <source>
        <dbReference type="ARBA" id="ARBA00023136"/>
    </source>
</evidence>
<dbReference type="InterPro" id="IPR028082">
    <property type="entry name" value="Peripla_BP_I"/>
</dbReference>
<keyword evidence="4" id="KW-0449">Lipoprotein</keyword>
<dbReference type="GO" id="GO:0030234">
    <property type="term" value="F:enzyme regulator activity"/>
    <property type="evidence" value="ECO:0007669"/>
    <property type="project" value="TreeGrafter"/>
</dbReference>
<feature type="chain" id="PRO_5001919988" evidence="3">
    <location>
        <begin position="22"/>
        <end position="584"/>
    </location>
</feature>
<dbReference type="PANTHER" id="PTHR38038:SF1">
    <property type="entry name" value="PENICILLIN-BINDING PROTEIN ACTIVATOR LPOA"/>
    <property type="match status" value="1"/>
</dbReference>
<feature type="signal peptide" evidence="3">
    <location>
        <begin position="1"/>
        <end position="21"/>
    </location>
</feature>
<dbReference type="PATRIC" id="fig|1265313.6.peg.2165"/>
<keyword evidence="5" id="KW-1185">Reference proteome</keyword>
<feature type="region of interest" description="Disordered" evidence="2">
    <location>
        <begin position="25"/>
        <end position="53"/>
    </location>
</feature>
<dbReference type="RefSeq" id="WP_052094492.1">
    <property type="nucleotide sequence ID" value="NZ_KN234758.1"/>
</dbReference>
<name>A0A095VP45_9GAMM</name>
<dbReference type="SUPFAM" id="SSF53822">
    <property type="entry name" value="Periplasmic binding protein-like I"/>
    <property type="match status" value="1"/>
</dbReference>
<reference evidence="4 5" key="1">
    <citation type="journal article" date="2014" name="Genome Announc.">
        <title>Genome Sequence of Gammaproteobacterial Pseudohaliea rubra Type Strain DSM 19751, Isolated from Coastal Seawater of the Mediterranean Sea.</title>
        <authorList>
            <person name="Spring S."/>
            <person name="Fiebig A."/>
            <person name="Riedel T."/>
            <person name="Goker M."/>
            <person name="Klenk H.P."/>
        </authorList>
    </citation>
    <scope>NUCLEOTIDE SEQUENCE [LARGE SCALE GENOMIC DNA]</scope>
    <source>
        <strain evidence="4 5">DSM 19751</strain>
    </source>
</reference>
<dbReference type="Proteomes" id="UP000029640">
    <property type="component" value="Unassembled WGS sequence"/>
</dbReference>
<dbReference type="HOGENOM" id="CLU_026091_2_1_6"/>
<evidence type="ECO:0000256" key="2">
    <source>
        <dbReference type="SAM" id="MobiDB-lite"/>
    </source>
</evidence>
<dbReference type="GO" id="GO:0031241">
    <property type="term" value="C:periplasmic side of cell outer membrane"/>
    <property type="evidence" value="ECO:0007669"/>
    <property type="project" value="TreeGrafter"/>
</dbReference>